<evidence type="ECO:0000313" key="4">
    <source>
        <dbReference type="Proteomes" id="UP000677054"/>
    </source>
</evidence>
<protein>
    <recommendedName>
        <fullName evidence="2">Phosphodiester glycosidase domain-containing protein</fullName>
    </recommendedName>
</protein>
<keyword evidence="1" id="KW-0732">Signal</keyword>
<dbReference type="InterPro" id="IPR018711">
    <property type="entry name" value="NAGPA"/>
</dbReference>
<dbReference type="PANTHER" id="PTHR40446:SF2">
    <property type="entry name" value="N-ACETYLGLUCOSAMINE-1-PHOSPHODIESTER ALPHA-N-ACETYLGLUCOSAMINIDASE"/>
    <property type="match status" value="1"/>
</dbReference>
<feature type="domain" description="Phosphodiester glycosidase" evidence="2">
    <location>
        <begin position="106"/>
        <end position="277"/>
    </location>
</feature>
<evidence type="ECO:0000313" key="3">
    <source>
        <dbReference type="EMBL" id="CAD7246726.1"/>
    </source>
</evidence>
<dbReference type="GO" id="GO:0033299">
    <property type="term" value="P:secretion of lysosomal enzymes"/>
    <property type="evidence" value="ECO:0007669"/>
    <property type="project" value="TreeGrafter"/>
</dbReference>
<keyword evidence="4" id="KW-1185">Reference proteome</keyword>
<dbReference type="EMBL" id="LR900738">
    <property type="protein sequence ID" value="CAD7246726.1"/>
    <property type="molecule type" value="Genomic_DNA"/>
</dbReference>
<reference evidence="3" key="1">
    <citation type="submission" date="2020-11" db="EMBL/GenBank/DDBJ databases">
        <authorList>
            <person name="Tran Van P."/>
        </authorList>
    </citation>
    <scope>NUCLEOTIDE SEQUENCE</scope>
</reference>
<gene>
    <name evidence="3" type="ORF">DSTB1V02_LOCUS6572</name>
</gene>
<dbReference type="PANTHER" id="PTHR40446">
    <property type="entry name" value="N-ACETYLGLUCOSAMINE-1-PHOSPHODIESTER ALPHA-N-ACETYLGLUCOSAMINIDASE"/>
    <property type="match status" value="1"/>
</dbReference>
<sequence>MLFLLLAVSVLGDGVKEDEGCPALRDDQLVRVRLDPEEDVLRRPFHAEFQPFYATTDWESPERFLVGYTVEVGNPLHLSAHPPSPEGCGERSRARDTAAPIASCRRVAVSAGFFDTRTGRCYGHLVSGGRVVQTAEPWRFNAHFGLFRNGSIFVGYVRPEEVREWPFKELVGGVLWLIKDGRSFFDQSIRLECGKTQETGSLREFAEVKSARVILGHDERGQVKIIVVEGKTRKFGATLKDMEILAISQGLVNAVNLDGGGSAALLLNSTLLNLPTDSW</sequence>
<name>A0A7R9A566_9CRUS</name>
<evidence type="ECO:0000259" key="2">
    <source>
        <dbReference type="Pfam" id="PF09992"/>
    </source>
</evidence>
<evidence type="ECO:0000256" key="1">
    <source>
        <dbReference type="SAM" id="SignalP"/>
    </source>
</evidence>
<accession>A0A7R9A566</accession>
<proteinExistence type="predicted"/>
<dbReference type="OrthoDB" id="18487at2759"/>
<feature type="chain" id="PRO_5036209659" description="Phosphodiester glycosidase domain-containing protein" evidence="1">
    <location>
        <begin position="18"/>
        <end position="279"/>
    </location>
</feature>
<dbReference type="Proteomes" id="UP000677054">
    <property type="component" value="Unassembled WGS sequence"/>
</dbReference>
<dbReference type="AlphaFoldDB" id="A0A7R9A566"/>
<dbReference type="Pfam" id="PF09992">
    <property type="entry name" value="NAGPA"/>
    <property type="match status" value="1"/>
</dbReference>
<dbReference type="EMBL" id="CAJPEV010001221">
    <property type="protein sequence ID" value="CAG0891438.1"/>
    <property type="molecule type" value="Genomic_DNA"/>
</dbReference>
<feature type="signal peptide" evidence="1">
    <location>
        <begin position="1"/>
        <end position="17"/>
    </location>
</feature>
<organism evidence="3">
    <name type="scientific">Darwinula stevensoni</name>
    <dbReference type="NCBI Taxonomy" id="69355"/>
    <lineage>
        <taxon>Eukaryota</taxon>
        <taxon>Metazoa</taxon>
        <taxon>Ecdysozoa</taxon>
        <taxon>Arthropoda</taxon>
        <taxon>Crustacea</taxon>
        <taxon>Oligostraca</taxon>
        <taxon>Ostracoda</taxon>
        <taxon>Podocopa</taxon>
        <taxon>Podocopida</taxon>
        <taxon>Darwinulocopina</taxon>
        <taxon>Darwinuloidea</taxon>
        <taxon>Darwinulidae</taxon>
        <taxon>Darwinula</taxon>
    </lineage>
</organism>